<reference evidence="1" key="1">
    <citation type="submission" date="2023-08" db="EMBL/GenBank/DDBJ databases">
        <title>Chromosome-level Genome Assembly of mud carp (Cirrhinus molitorella).</title>
        <authorList>
            <person name="Liu H."/>
        </authorList>
    </citation>
    <scope>NUCLEOTIDE SEQUENCE</scope>
    <source>
        <strain evidence="1">Prfri</strain>
        <tissue evidence="1">Muscle</tissue>
    </source>
</reference>
<name>A0AA88P528_9TELE</name>
<gene>
    <name evidence="1" type="ORF">Q8A67_024674</name>
</gene>
<keyword evidence="2" id="KW-1185">Reference proteome</keyword>
<evidence type="ECO:0000313" key="1">
    <source>
        <dbReference type="EMBL" id="KAK2870282.1"/>
    </source>
</evidence>
<dbReference type="EMBL" id="JAUYZG010000024">
    <property type="protein sequence ID" value="KAK2870282.1"/>
    <property type="molecule type" value="Genomic_DNA"/>
</dbReference>
<sequence length="106" mass="11907">MLHGILAQFICQKEQGGNRSRCDQTSFILRLEHILIVRRDVKSCVSRIAQRTSISSESLVSQQLLYRAGEQRCVSFESITHCRTAGDVEPNRSADSCFLLLSFTSA</sequence>
<comment type="caution">
    <text evidence="1">The sequence shown here is derived from an EMBL/GenBank/DDBJ whole genome shotgun (WGS) entry which is preliminary data.</text>
</comment>
<evidence type="ECO:0000313" key="2">
    <source>
        <dbReference type="Proteomes" id="UP001187343"/>
    </source>
</evidence>
<dbReference type="AlphaFoldDB" id="A0AA88P528"/>
<protein>
    <submittedName>
        <fullName evidence="1">Uncharacterized protein</fullName>
    </submittedName>
</protein>
<organism evidence="1 2">
    <name type="scientific">Cirrhinus molitorella</name>
    <name type="common">mud carp</name>
    <dbReference type="NCBI Taxonomy" id="172907"/>
    <lineage>
        <taxon>Eukaryota</taxon>
        <taxon>Metazoa</taxon>
        <taxon>Chordata</taxon>
        <taxon>Craniata</taxon>
        <taxon>Vertebrata</taxon>
        <taxon>Euteleostomi</taxon>
        <taxon>Actinopterygii</taxon>
        <taxon>Neopterygii</taxon>
        <taxon>Teleostei</taxon>
        <taxon>Ostariophysi</taxon>
        <taxon>Cypriniformes</taxon>
        <taxon>Cyprinidae</taxon>
        <taxon>Labeoninae</taxon>
        <taxon>Labeonini</taxon>
        <taxon>Cirrhinus</taxon>
    </lineage>
</organism>
<accession>A0AA88P528</accession>
<proteinExistence type="predicted"/>
<dbReference type="Proteomes" id="UP001187343">
    <property type="component" value="Unassembled WGS sequence"/>
</dbReference>